<evidence type="ECO:0000313" key="2">
    <source>
        <dbReference type="EMBL" id="MEJ8568845.1"/>
    </source>
</evidence>
<protein>
    <recommendedName>
        <fullName evidence="4">MerC domain-containing protein</fullName>
    </recommendedName>
</protein>
<dbReference type="EMBL" id="JAZHOG010000010">
    <property type="protein sequence ID" value="MEJ8568845.1"/>
    <property type="molecule type" value="Genomic_DNA"/>
</dbReference>
<name>A0AAW9RJ12_9GAMM</name>
<comment type="caution">
    <text evidence="2">The sequence shown here is derived from an EMBL/GenBank/DDBJ whole genome shotgun (WGS) entry which is preliminary data.</text>
</comment>
<accession>A0AAW9RJ12</accession>
<keyword evidence="1" id="KW-0472">Membrane</keyword>
<dbReference type="Proteomes" id="UP001359886">
    <property type="component" value="Unassembled WGS sequence"/>
</dbReference>
<evidence type="ECO:0000313" key="3">
    <source>
        <dbReference type="Proteomes" id="UP001359886"/>
    </source>
</evidence>
<proteinExistence type="predicted"/>
<feature type="transmembrane region" description="Helical" evidence="1">
    <location>
        <begin position="204"/>
        <end position="222"/>
    </location>
</feature>
<sequence length="234" mass="25197">MNMKSGIQVDLVYERSCPNVTTARTRLLDAFQNEGIQPRWHEWEVNRPETPKHLRGWGSPTILVNGKDVDAGLQPADGGSCRLYMTPGGHDAAPGVAQIAAALRSRGGSAGLGLATLPSVGIALLPKLTCPICWPAYAALLGAFGVNFVNYTPMLLPVLTALLALALVALAYRARYRRGYGPFWLGLLASGIILFGKFTWGNDPAVYVGSMILLGASAWNAWPRGWPARKSRIN</sequence>
<reference evidence="2 3" key="1">
    <citation type="submission" date="2024-02" db="EMBL/GenBank/DDBJ databases">
        <title>A novel Wenzhouxiangellaceae bacterium, isolated from coastal sediments.</title>
        <authorList>
            <person name="Du Z.-J."/>
            <person name="Ye Y.-Q."/>
            <person name="Zhang X.-Y."/>
        </authorList>
    </citation>
    <scope>NUCLEOTIDE SEQUENCE [LARGE SCALE GENOMIC DNA]</scope>
    <source>
        <strain evidence="2 3">CH-27</strain>
    </source>
</reference>
<feature type="transmembrane region" description="Helical" evidence="1">
    <location>
        <begin position="179"/>
        <end position="198"/>
    </location>
</feature>
<keyword evidence="1" id="KW-1133">Transmembrane helix</keyword>
<evidence type="ECO:0000256" key="1">
    <source>
        <dbReference type="SAM" id="Phobius"/>
    </source>
</evidence>
<gene>
    <name evidence="2" type="ORF">V3330_14520</name>
</gene>
<keyword evidence="1" id="KW-0812">Transmembrane</keyword>
<feature type="transmembrane region" description="Helical" evidence="1">
    <location>
        <begin position="154"/>
        <end position="172"/>
    </location>
</feature>
<organism evidence="2 3">
    <name type="scientific">Elongatibacter sediminis</name>
    <dbReference type="NCBI Taxonomy" id="3119006"/>
    <lineage>
        <taxon>Bacteria</taxon>
        <taxon>Pseudomonadati</taxon>
        <taxon>Pseudomonadota</taxon>
        <taxon>Gammaproteobacteria</taxon>
        <taxon>Chromatiales</taxon>
        <taxon>Wenzhouxiangellaceae</taxon>
        <taxon>Elongatibacter</taxon>
    </lineage>
</organism>
<dbReference type="AlphaFoldDB" id="A0AAW9RJ12"/>
<dbReference type="RefSeq" id="WP_354696169.1">
    <property type="nucleotide sequence ID" value="NZ_JAZHOG010000010.1"/>
</dbReference>
<keyword evidence="3" id="KW-1185">Reference proteome</keyword>
<evidence type="ECO:0008006" key="4">
    <source>
        <dbReference type="Google" id="ProtNLM"/>
    </source>
</evidence>